<dbReference type="OrthoDB" id="2416077at2759"/>
<gene>
    <name evidence="1" type="ORF">PBRASI_LOCUS10142</name>
</gene>
<dbReference type="EMBL" id="CAJVPI010002717">
    <property type="protein sequence ID" value="CAG8648313.1"/>
    <property type="molecule type" value="Genomic_DNA"/>
</dbReference>
<dbReference type="SUPFAM" id="SSF46689">
    <property type="entry name" value="Homeodomain-like"/>
    <property type="match status" value="1"/>
</dbReference>
<accession>A0A9N9DUL3</accession>
<dbReference type="Gene3D" id="3.30.420.10">
    <property type="entry name" value="Ribonuclease H-like superfamily/Ribonuclease H"/>
    <property type="match status" value="1"/>
</dbReference>
<protein>
    <submittedName>
        <fullName evidence="1">11426_t:CDS:1</fullName>
    </submittedName>
</protein>
<evidence type="ECO:0000313" key="2">
    <source>
        <dbReference type="Proteomes" id="UP000789739"/>
    </source>
</evidence>
<reference evidence="1" key="1">
    <citation type="submission" date="2021-06" db="EMBL/GenBank/DDBJ databases">
        <authorList>
            <person name="Kallberg Y."/>
            <person name="Tangrot J."/>
            <person name="Rosling A."/>
        </authorList>
    </citation>
    <scope>NUCLEOTIDE SEQUENCE</scope>
    <source>
        <strain evidence="1">BR232B</strain>
    </source>
</reference>
<dbReference type="GO" id="GO:0003676">
    <property type="term" value="F:nucleic acid binding"/>
    <property type="evidence" value="ECO:0007669"/>
    <property type="project" value="InterPro"/>
</dbReference>
<organism evidence="1 2">
    <name type="scientific">Paraglomus brasilianum</name>
    <dbReference type="NCBI Taxonomy" id="144538"/>
    <lineage>
        <taxon>Eukaryota</taxon>
        <taxon>Fungi</taxon>
        <taxon>Fungi incertae sedis</taxon>
        <taxon>Mucoromycota</taxon>
        <taxon>Glomeromycotina</taxon>
        <taxon>Glomeromycetes</taxon>
        <taxon>Paraglomerales</taxon>
        <taxon>Paraglomeraceae</taxon>
        <taxon>Paraglomus</taxon>
    </lineage>
</organism>
<dbReference type="Proteomes" id="UP000789739">
    <property type="component" value="Unassembled WGS sequence"/>
</dbReference>
<sequence length="133" mass="14967">MTKGTELTDFERGFIISASSFGVTKEEVGEKLGRSRNTVHTVIAKYKENRATTVAKRSGRPCILTERDERQLKRIVKSDCKQPLSVIRENLAESVKHGGGGVMVWACFTWNELGPLIRLEGKINSQRYVEEVL</sequence>
<dbReference type="InterPro" id="IPR036397">
    <property type="entry name" value="RNaseH_sf"/>
</dbReference>
<name>A0A9N9DUL3_9GLOM</name>
<comment type="caution">
    <text evidence="1">The sequence shown here is derived from an EMBL/GenBank/DDBJ whole genome shotgun (WGS) entry which is preliminary data.</text>
</comment>
<keyword evidence="2" id="KW-1185">Reference proteome</keyword>
<evidence type="ECO:0000313" key="1">
    <source>
        <dbReference type="EMBL" id="CAG8648313.1"/>
    </source>
</evidence>
<dbReference type="AlphaFoldDB" id="A0A9N9DUL3"/>
<dbReference type="InterPro" id="IPR009057">
    <property type="entry name" value="Homeodomain-like_sf"/>
</dbReference>
<proteinExistence type="predicted"/>